<evidence type="ECO:0000313" key="2">
    <source>
        <dbReference type="RefSeq" id="XP_014511597.1"/>
    </source>
</evidence>
<gene>
    <name evidence="2" type="primary">LOC106770295</name>
</gene>
<reference evidence="1" key="1">
    <citation type="journal article" date="2014" name="Nat. Commun.">
        <title>Genome sequence of mungbean and insights into evolution within Vigna species.</title>
        <authorList>
            <person name="Kang Y.J."/>
            <person name="Kim S.K."/>
            <person name="Kim M.Y."/>
            <person name="Lestari P."/>
            <person name="Kim K.H."/>
            <person name="Ha B.K."/>
            <person name="Jun T.H."/>
            <person name="Hwang W.J."/>
            <person name="Lee T."/>
            <person name="Lee J."/>
            <person name="Shim S."/>
            <person name="Yoon M.Y."/>
            <person name="Jang Y.E."/>
            <person name="Han K.S."/>
            <person name="Taeprayoon P."/>
            <person name="Yoon N."/>
            <person name="Somta P."/>
            <person name="Tanya P."/>
            <person name="Kim K.S."/>
            <person name="Gwag J.G."/>
            <person name="Moon J.K."/>
            <person name="Lee Y.H."/>
            <person name="Park B.S."/>
            <person name="Bombarely A."/>
            <person name="Doyle J.J."/>
            <person name="Jackson S.A."/>
            <person name="Schafleitner R."/>
            <person name="Srinives P."/>
            <person name="Varshney R.K."/>
            <person name="Lee S.H."/>
        </authorList>
    </citation>
    <scope>NUCLEOTIDE SEQUENCE [LARGE SCALE GENOMIC DNA]</scope>
    <source>
        <strain evidence="1">cv. VC1973A</strain>
    </source>
</reference>
<dbReference type="RefSeq" id="XP_014511597.1">
    <property type="nucleotide sequence ID" value="XM_014656111.1"/>
</dbReference>
<dbReference type="Pfam" id="PF08284">
    <property type="entry name" value="RVP_2"/>
    <property type="match status" value="1"/>
</dbReference>
<dbReference type="AlphaFoldDB" id="A0A1S3V079"/>
<keyword evidence="1" id="KW-1185">Reference proteome</keyword>
<dbReference type="KEGG" id="vra:106770295"/>
<dbReference type="PANTHER" id="PTHR33067:SF35">
    <property type="entry name" value="ASPARTIC PEPTIDASE DDI1-TYPE DOMAIN-CONTAINING PROTEIN"/>
    <property type="match status" value="1"/>
</dbReference>
<dbReference type="Gene3D" id="2.40.70.10">
    <property type="entry name" value="Acid Proteases"/>
    <property type="match status" value="1"/>
</dbReference>
<name>A0A1S3V079_VIGRR</name>
<dbReference type="InterPro" id="IPR021109">
    <property type="entry name" value="Peptidase_aspartic_dom_sf"/>
</dbReference>
<reference evidence="2" key="2">
    <citation type="submission" date="2025-08" db="UniProtKB">
        <authorList>
            <consortium name="RefSeq"/>
        </authorList>
    </citation>
    <scope>IDENTIFICATION</scope>
    <source>
        <tissue evidence="2">Leaf</tissue>
    </source>
</reference>
<evidence type="ECO:0000313" key="1">
    <source>
        <dbReference type="Proteomes" id="UP000087766"/>
    </source>
</evidence>
<dbReference type="Proteomes" id="UP000087766">
    <property type="component" value="Chromosome 8"/>
</dbReference>
<dbReference type="CDD" id="cd00303">
    <property type="entry name" value="retropepsin_like"/>
    <property type="match status" value="1"/>
</dbReference>
<dbReference type="PANTHER" id="PTHR33067">
    <property type="entry name" value="RNA-DIRECTED DNA POLYMERASE-RELATED"/>
    <property type="match status" value="1"/>
</dbReference>
<proteinExistence type="predicted"/>
<dbReference type="GeneID" id="106770295"/>
<accession>A0A1S3V079</accession>
<dbReference type="OrthoDB" id="1744168at2759"/>
<organism evidence="1 2">
    <name type="scientific">Vigna radiata var. radiata</name>
    <name type="common">Mung bean</name>
    <name type="synonym">Phaseolus aureus</name>
    <dbReference type="NCBI Taxonomy" id="3916"/>
    <lineage>
        <taxon>Eukaryota</taxon>
        <taxon>Viridiplantae</taxon>
        <taxon>Streptophyta</taxon>
        <taxon>Embryophyta</taxon>
        <taxon>Tracheophyta</taxon>
        <taxon>Spermatophyta</taxon>
        <taxon>Magnoliopsida</taxon>
        <taxon>eudicotyledons</taxon>
        <taxon>Gunneridae</taxon>
        <taxon>Pentapetalae</taxon>
        <taxon>rosids</taxon>
        <taxon>fabids</taxon>
        <taxon>Fabales</taxon>
        <taxon>Fabaceae</taxon>
        <taxon>Papilionoideae</taxon>
        <taxon>50 kb inversion clade</taxon>
        <taxon>NPAAA clade</taxon>
        <taxon>indigoferoid/millettioid clade</taxon>
        <taxon>Phaseoleae</taxon>
        <taxon>Vigna</taxon>
    </lineage>
</organism>
<protein>
    <submittedName>
        <fullName evidence="2">Uncharacterized protein LOC106770295</fullName>
    </submittedName>
</protein>
<sequence length="204" mass="23375">MVNVLFQWRPKKMIIIWAINSNFAKVGQLAKKMEDKAENQFRANTEVNPKEECKAIDNCRVILKKALPSKVEDPRSFTIPCIIRKVKIEKSLIDLGSSINLMPLFMLKRIGGLEVKPTKENFQIADGSTKKPYDVAEDVRVRIDKLEFLVDFVVMEMEEDENIPIILGMPFMKTAKVSINVDEGTIALKDQEEKVIFNVFNVEQ</sequence>